<comment type="caution">
    <text evidence="1">The sequence shown here is derived from an EMBL/GenBank/DDBJ whole genome shotgun (WGS) entry which is preliminary data.</text>
</comment>
<organism evidence="1 2">
    <name type="scientific">Caproiciproducens faecalis</name>
    <dbReference type="NCBI Taxonomy" id="2820301"/>
    <lineage>
        <taxon>Bacteria</taxon>
        <taxon>Bacillati</taxon>
        <taxon>Bacillota</taxon>
        <taxon>Clostridia</taxon>
        <taxon>Eubacteriales</taxon>
        <taxon>Acutalibacteraceae</taxon>
        <taxon>Caproiciproducens</taxon>
    </lineage>
</organism>
<protein>
    <submittedName>
        <fullName evidence="1">Uncharacterized protein</fullName>
    </submittedName>
</protein>
<sequence length="138" mass="15046">MISSNSLLRARKRFISSSNSGNSTLYRAAYIIAGTGDSIVLNTTDYQIPENGRYQIGAKLAGSKAASVKVYSTNDKTATVTRLKKGNYQVTGKSFGTAYIMYDVYDSKNNLLTHASVRVDVKRGVKPNGNSARQYGIF</sequence>
<accession>A0ABS7DKV4</accession>
<evidence type="ECO:0000313" key="1">
    <source>
        <dbReference type="EMBL" id="MBW7571929.1"/>
    </source>
</evidence>
<dbReference type="Proteomes" id="UP000719942">
    <property type="component" value="Unassembled WGS sequence"/>
</dbReference>
<reference evidence="1 2" key="1">
    <citation type="submission" date="2021-03" db="EMBL/GenBank/DDBJ databases">
        <title>Caproiciproducens sp. nov. isolated from feces of cow.</title>
        <authorList>
            <person name="Choi J.-Y."/>
        </authorList>
    </citation>
    <scope>NUCLEOTIDE SEQUENCE [LARGE SCALE GENOMIC DNA]</scope>
    <source>
        <strain evidence="1 2">AGMB10547</strain>
    </source>
</reference>
<dbReference type="EMBL" id="JAGFNZ010000001">
    <property type="protein sequence ID" value="MBW7571929.1"/>
    <property type="molecule type" value="Genomic_DNA"/>
</dbReference>
<proteinExistence type="predicted"/>
<evidence type="ECO:0000313" key="2">
    <source>
        <dbReference type="Proteomes" id="UP000719942"/>
    </source>
</evidence>
<gene>
    <name evidence="1" type="ORF">J5W02_03815</name>
</gene>
<dbReference type="RefSeq" id="WP_219964303.1">
    <property type="nucleotide sequence ID" value="NZ_JAGFNZ010000001.1"/>
</dbReference>
<dbReference type="Gene3D" id="2.60.40.1080">
    <property type="match status" value="1"/>
</dbReference>
<keyword evidence="2" id="KW-1185">Reference proteome</keyword>
<name>A0ABS7DKV4_9FIRM</name>